<keyword evidence="2" id="KW-1185">Reference proteome</keyword>
<sequence>MKKAYFGIKFYPDNQNRPLIDAISAALEAQKIETFCVARDLEKWGEIQFTNQNMMQLTFAEIDQSDLVVIEMSEKGVGLGIEAGYAVAKGKQLILLIQQGIELSATMDGIADRVLYYSDPSQIVINI</sequence>
<dbReference type="EMBL" id="QDDL01000002">
    <property type="protein sequence ID" value="PVZ70530.1"/>
    <property type="molecule type" value="Genomic_DNA"/>
</dbReference>
<gene>
    <name evidence="1" type="ORF">DC094_08085</name>
</gene>
<dbReference type="GO" id="GO:0016740">
    <property type="term" value="F:transferase activity"/>
    <property type="evidence" value="ECO:0007669"/>
    <property type="project" value="UniProtKB-KW"/>
</dbReference>
<keyword evidence="1" id="KW-0808">Transferase</keyword>
<proteinExistence type="predicted"/>
<evidence type="ECO:0000313" key="1">
    <source>
        <dbReference type="EMBL" id="PVZ70530.1"/>
    </source>
</evidence>
<reference evidence="1 2" key="1">
    <citation type="submission" date="2018-04" db="EMBL/GenBank/DDBJ databases">
        <title>Thalassorhabdus spongiae gen. nov., sp. nov., isolated from a marine sponge in South-West Iceland.</title>
        <authorList>
            <person name="Knobloch S."/>
            <person name="Daussin A."/>
            <person name="Johannsson R."/>
            <person name="Marteinsson V.T."/>
        </authorList>
    </citation>
    <scope>NUCLEOTIDE SEQUENCE [LARGE SCALE GENOMIC DNA]</scope>
    <source>
        <strain evidence="1 2">Hp12</strain>
    </source>
</reference>
<protein>
    <submittedName>
        <fullName evidence="1">Nucleoside 2-deoxyribosyltransferase</fullName>
    </submittedName>
</protein>
<comment type="caution">
    <text evidence="1">The sequence shown here is derived from an EMBL/GenBank/DDBJ whole genome shotgun (WGS) entry which is preliminary data.</text>
</comment>
<name>A0A2V1GWZ8_9GAMM</name>
<organism evidence="1 2">
    <name type="scientific">Pelagibaculum spongiae</name>
    <dbReference type="NCBI Taxonomy" id="2080658"/>
    <lineage>
        <taxon>Bacteria</taxon>
        <taxon>Pseudomonadati</taxon>
        <taxon>Pseudomonadota</taxon>
        <taxon>Gammaproteobacteria</taxon>
        <taxon>Oceanospirillales</taxon>
        <taxon>Pelagibaculum</taxon>
    </lineage>
</organism>
<dbReference type="SUPFAM" id="SSF52309">
    <property type="entry name" value="N-(deoxy)ribosyltransferase-like"/>
    <property type="match status" value="1"/>
</dbReference>
<dbReference type="RefSeq" id="WP_116686602.1">
    <property type="nucleotide sequence ID" value="NZ_CAWNYD010000002.1"/>
</dbReference>
<dbReference type="OrthoDB" id="7064119at2"/>
<evidence type="ECO:0000313" key="2">
    <source>
        <dbReference type="Proteomes" id="UP000244906"/>
    </source>
</evidence>
<accession>A0A2V1GWZ8</accession>
<dbReference type="Proteomes" id="UP000244906">
    <property type="component" value="Unassembled WGS sequence"/>
</dbReference>
<dbReference type="Gene3D" id="3.40.50.450">
    <property type="match status" value="1"/>
</dbReference>
<dbReference type="AlphaFoldDB" id="A0A2V1GWZ8"/>